<name>A0A8J8BAN2_9ACTN</name>
<dbReference type="PROSITE" id="PS51186">
    <property type="entry name" value="GNAT"/>
    <property type="match status" value="1"/>
</dbReference>
<dbReference type="EMBL" id="JAGSXH010000021">
    <property type="protein sequence ID" value="MBS2963142.1"/>
    <property type="molecule type" value="Genomic_DNA"/>
</dbReference>
<dbReference type="RefSeq" id="WP_211466556.1">
    <property type="nucleotide sequence ID" value="NZ_JAGSXH010000021.1"/>
</dbReference>
<feature type="domain" description="N-acetyltransferase" evidence="1">
    <location>
        <begin position="146"/>
        <end position="283"/>
    </location>
</feature>
<dbReference type="AlphaFoldDB" id="A0A8J8BAN2"/>
<evidence type="ECO:0000313" key="3">
    <source>
        <dbReference type="Proteomes" id="UP000677913"/>
    </source>
</evidence>
<organism evidence="2 3">
    <name type="scientific">Actinocrinis puniceicyclus</name>
    <dbReference type="NCBI Taxonomy" id="977794"/>
    <lineage>
        <taxon>Bacteria</taxon>
        <taxon>Bacillati</taxon>
        <taxon>Actinomycetota</taxon>
        <taxon>Actinomycetes</taxon>
        <taxon>Catenulisporales</taxon>
        <taxon>Actinospicaceae</taxon>
        <taxon>Actinocrinis</taxon>
    </lineage>
</organism>
<evidence type="ECO:0000259" key="1">
    <source>
        <dbReference type="PROSITE" id="PS51186"/>
    </source>
</evidence>
<reference evidence="2" key="1">
    <citation type="submission" date="2021-04" db="EMBL/GenBank/DDBJ databases">
        <title>Genome based classification of Actinospica acidithermotolerans sp. nov., an actinobacterium isolated from an Indonesian hot spring.</title>
        <authorList>
            <person name="Kusuma A.B."/>
            <person name="Putra K.E."/>
            <person name="Nafisah S."/>
            <person name="Loh J."/>
            <person name="Nouioui I."/>
            <person name="Goodfellow M."/>
        </authorList>
    </citation>
    <scope>NUCLEOTIDE SEQUENCE</scope>
    <source>
        <strain evidence="2">DSM 45618</strain>
    </source>
</reference>
<gene>
    <name evidence="2" type="ORF">KGA66_08805</name>
</gene>
<keyword evidence="2" id="KW-0808">Transferase</keyword>
<dbReference type="Proteomes" id="UP000677913">
    <property type="component" value="Unassembled WGS sequence"/>
</dbReference>
<dbReference type="Pfam" id="PF00583">
    <property type="entry name" value="Acetyltransf_1"/>
    <property type="match status" value="1"/>
</dbReference>
<dbReference type="EC" id="2.3.1.-" evidence="2"/>
<keyword evidence="3" id="KW-1185">Reference proteome</keyword>
<dbReference type="InterPro" id="IPR000182">
    <property type="entry name" value="GNAT_dom"/>
</dbReference>
<comment type="caution">
    <text evidence="2">The sequence shown here is derived from an EMBL/GenBank/DDBJ whole genome shotgun (WGS) entry which is preliminary data.</text>
</comment>
<protein>
    <submittedName>
        <fullName evidence="2">GNAT family N-acetyltransferase</fullName>
        <ecNumber evidence="2">2.3.1.-</ecNumber>
    </submittedName>
</protein>
<sequence>MAWHITDDLAAFDAAALGLLKQQPTQNTVLLSVPGVLRERGPNAFGSETPRFGWYEEPDGTVSGAFVHTPPHPLLLSHVPAEAVPALAEALLASPCPLAGVNGQREQAQAVAQAWCAAKGTDAVLERTHRLYLLGQLIEPEPAPAGAARSATADDLDLLLDWFVEFTAEVGDPVINAQRAVVDRLDYGGLTLWELDGVPVSMAGITRQLEGGGIRVGPVYTPKPSRGHGYAAAATAAVCRLAFERGAQEVSLYADVANPTSNSLYQRLGFRSLGERVVIRFEG</sequence>
<dbReference type="InterPro" id="IPR016181">
    <property type="entry name" value="Acyl_CoA_acyltransferase"/>
</dbReference>
<evidence type="ECO:0000313" key="2">
    <source>
        <dbReference type="EMBL" id="MBS2963142.1"/>
    </source>
</evidence>
<dbReference type="GO" id="GO:0016747">
    <property type="term" value="F:acyltransferase activity, transferring groups other than amino-acyl groups"/>
    <property type="evidence" value="ECO:0007669"/>
    <property type="project" value="InterPro"/>
</dbReference>
<accession>A0A8J8BAN2</accession>
<proteinExistence type="predicted"/>
<keyword evidence="2" id="KW-0012">Acyltransferase</keyword>
<dbReference type="SUPFAM" id="SSF55729">
    <property type="entry name" value="Acyl-CoA N-acyltransferases (Nat)"/>
    <property type="match status" value="1"/>
</dbReference>
<dbReference type="Gene3D" id="3.40.630.30">
    <property type="match status" value="1"/>
</dbReference>